<evidence type="ECO:0000313" key="1">
    <source>
        <dbReference type="EMBL" id="PZR03089.1"/>
    </source>
</evidence>
<reference evidence="1 2" key="1">
    <citation type="submission" date="2017-08" db="EMBL/GenBank/DDBJ databases">
        <title>Infants hospitalized years apart are colonized by the same room-sourced microbial strains.</title>
        <authorList>
            <person name="Brooks B."/>
            <person name="Olm M.R."/>
            <person name="Firek B.A."/>
            <person name="Baker R."/>
            <person name="Thomas B.C."/>
            <person name="Morowitz M.J."/>
            <person name="Banfield J.F."/>
        </authorList>
    </citation>
    <scope>NUCLEOTIDE SEQUENCE [LARGE SCALE GENOMIC DNA]</scope>
    <source>
        <strain evidence="1">S2_003_000_R1_3</strain>
    </source>
</reference>
<sequence length="94" mass="10421">MEVPPRCHHYRDDKGEMTPTKIRPYGGIMNREEVLAIVAAAHKNNTRADLCGVSLFSINLSSVDLHDVDLCSVILYGTNLRDASLWRADLPNAA</sequence>
<dbReference type="EMBL" id="QFRA01000069">
    <property type="protein sequence ID" value="PZR03089.1"/>
    <property type="molecule type" value="Genomic_DNA"/>
</dbReference>
<gene>
    <name evidence="1" type="ORF">DI525_11090</name>
</gene>
<accession>A0A2W5SIU5</accession>
<evidence type="ECO:0000313" key="2">
    <source>
        <dbReference type="Proteomes" id="UP000249432"/>
    </source>
</evidence>
<protein>
    <submittedName>
        <fullName evidence="1">Uncharacterized protein</fullName>
    </submittedName>
</protein>
<dbReference type="Proteomes" id="UP000249432">
    <property type="component" value="Unassembled WGS sequence"/>
</dbReference>
<organism evidence="1 2">
    <name type="scientific">Corynebacterium kroppenstedtii</name>
    <dbReference type="NCBI Taxonomy" id="161879"/>
    <lineage>
        <taxon>Bacteria</taxon>
        <taxon>Bacillati</taxon>
        <taxon>Actinomycetota</taxon>
        <taxon>Actinomycetes</taxon>
        <taxon>Mycobacteriales</taxon>
        <taxon>Corynebacteriaceae</taxon>
        <taxon>Corynebacterium</taxon>
    </lineage>
</organism>
<dbReference type="InterPro" id="IPR001646">
    <property type="entry name" value="5peptide_repeat"/>
</dbReference>
<name>A0A2W5SIU5_9CORY</name>
<dbReference type="AlphaFoldDB" id="A0A2W5SIU5"/>
<dbReference type="Gene3D" id="2.160.20.80">
    <property type="entry name" value="E3 ubiquitin-protein ligase SopA"/>
    <property type="match status" value="1"/>
</dbReference>
<dbReference type="SUPFAM" id="SSF141571">
    <property type="entry name" value="Pentapeptide repeat-like"/>
    <property type="match status" value="1"/>
</dbReference>
<dbReference type="Pfam" id="PF00805">
    <property type="entry name" value="Pentapeptide"/>
    <property type="match status" value="1"/>
</dbReference>
<proteinExistence type="predicted"/>
<comment type="caution">
    <text evidence="1">The sequence shown here is derived from an EMBL/GenBank/DDBJ whole genome shotgun (WGS) entry which is preliminary data.</text>
</comment>